<accession>A0ACC2DL32</accession>
<protein>
    <submittedName>
        <fullName evidence="1">Uncharacterized protein</fullName>
    </submittedName>
</protein>
<evidence type="ECO:0000313" key="2">
    <source>
        <dbReference type="Proteomes" id="UP001162992"/>
    </source>
</evidence>
<dbReference type="Proteomes" id="UP001162992">
    <property type="component" value="Chromosome 5"/>
</dbReference>
<sequence length="333" mass="36168">MLLAGRAAGILPSAGFVPLHFNGFSGKCVKNAAAFPAAALLFCAKQQQPDVGFKCSRCCRRSRGSLVQAIPANCRRYISILQTTVGSDIMDDDQKLQTLHVSPFWNAISFLAKLLIWSLSSSILSCCCLPSFAFAAPESIAASGLGVRVARLLRQSGWADEAIVFTLAMLPILELRGAIPVGYWMHLEPWKVYALSILGNMIPVPFILLYLDKLSSFLAGESSVAKKFLAWLFNNAREKAGPIEEFRWIGLMLFVAVPFPGTGAWTGAIIAALLGMPFWNAMWANFCGVILAGLLVNLLVTVGLKYAIIVGAGLFVISTFMWRILRTLKSKSG</sequence>
<evidence type="ECO:0000313" key="1">
    <source>
        <dbReference type="EMBL" id="KAJ7554886.1"/>
    </source>
</evidence>
<reference evidence="2" key="1">
    <citation type="journal article" date="2024" name="Proc. Natl. Acad. Sci. U.S.A.">
        <title>Extraordinary preservation of gene collinearity over three hundred million years revealed in homosporous lycophytes.</title>
        <authorList>
            <person name="Li C."/>
            <person name="Wickell D."/>
            <person name="Kuo L.Y."/>
            <person name="Chen X."/>
            <person name="Nie B."/>
            <person name="Liao X."/>
            <person name="Peng D."/>
            <person name="Ji J."/>
            <person name="Jenkins J."/>
            <person name="Williams M."/>
            <person name="Shu S."/>
            <person name="Plott C."/>
            <person name="Barry K."/>
            <person name="Rajasekar S."/>
            <person name="Grimwood J."/>
            <person name="Han X."/>
            <person name="Sun S."/>
            <person name="Hou Z."/>
            <person name="He W."/>
            <person name="Dai G."/>
            <person name="Sun C."/>
            <person name="Schmutz J."/>
            <person name="Leebens-Mack J.H."/>
            <person name="Li F.W."/>
            <person name="Wang L."/>
        </authorList>
    </citation>
    <scope>NUCLEOTIDE SEQUENCE [LARGE SCALE GENOMIC DNA]</scope>
    <source>
        <strain evidence="2">cv. PW_Plant_1</strain>
    </source>
</reference>
<proteinExistence type="predicted"/>
<organism evidence="1 2">
    <name type="scientific">Diphasiastrum complanatum</name>
    <name type="common">Issler's clubmoss</name>
    <name type="synonym">Lycopodium complanatum</name>
    <dbReference type="NCBI Taxonomy" id="34168"/>
    <lineage>
        <taxon>Eukaryota</taxon>
        <taxon>Viridiplantae</taxon>
        <taxon>Streptophyta</taxon>
        <taxon>Embryophyta</taxon>
        <taxon>Tracheophyta</taxon>
        <taxon>Lycopodiopsida</taxon>
        <taxon>Lycopodiales</taxon>
        <taxon>Lycopodiaceae</taxon>
        <taxon>Lycopodioideae</taxon>
        <taxon>Diphasiastrum</taxon>
    </lineage>
</organism>
<gene>
    <name evidence="1" type="ORF">O6H91_05G014500</name>
</gene>
<name>A0ACC2DL32_DIPCM</name>
<comment type="caution">
    <text evidence="1">The sequence shown here is derived from an EMBL/GenBank/DDBJ whole genome shotgun (WGS) entry which is preliminary data.</text>
</comment>
<keyword evidence="2" id="KW-1185">Reference proteome</keyword>
<dbReference type="EMBL" id="CM055096">
    <property type="protein sequence ID" value="KAJ7554886.1"/>
    <property type="molecule type" value="Genomic_DNA"/>
</dbReference>